<sequence>MKILIIGGTGLISTAISRQLLEAGYELTLYNRGETEPRLPQGYQVIKGDRDDTETFEAQMAGLEGFDAVIDMICFNPKQAESDIRAFSGRINQLIFCSTVDVYTKPPATFPVVESHERHALSDYGRNKAKCEDLFMAAHEAKDFNVTIIRPASTYGEGGNIIHTFGWETYFLDRLTEGKPIIVHGDGEALWVSCHVDDVARAFVNALGNEKAYGKAYHVTGEEWQTWNQYHERLAEAIGAPKPSIVHIPADLLVRISPDQAMTTFLNFQYTNIFDNSAAKADLDFKVTVDWKTGAKRTYDWLLENDRIQSWNKFSFYDQIIESYKQQTGELIAELSNYHKRR</sequence>
<dbReference type="InterPro" id="IPR001509">
    <property type="entry name" value="Epimerase_deHydtase"/>
</dbReference>
<dbReference type="Gene3D" id="3.40.50.720">
    <property type="entry name" value="NAD(P)-binding Rossmann-like Domain"/>
    <property type="match status" value="1"/>
</dbReference>
<evidence type="ECO:0000256" key="11">
    <source>
        <dbReference type="ARBA" id="ARBA00033067"/>
    </source>
</evidence>
<dbReference type="AlphaFoldDB" id="A0A101FXV6"/>
<evidence type="ECO:0000313" key="14">
    <source>
        <dbReference type="Proteomes" id="UP000064249"/>
    </source>
</evidence>
<dbReference type="EC" id="5.1.3.2" evidence="5"/>
<proteinExistence type="inferred from homology"/>
<evidence type="ECO:0000256" key="5">
    <source>
        <dbReference type="ARBA" id="ARBA00013189"/>
    </source>
</evidence>
<evidence type="ECO:0000256" key="6">
    <source>
        <dbReference type="ARBA" id="ARBA00018569"/>
    </source>
</evidence>
<dbReference type="PANTHER" id="PTHR43725:SF47">
    <property type="entry name" value="UDP-GLUCOSE 4-EPIMERASE"/>
    <property type="match status" value="1"/>
</dbReference>
<evidence type="ECO:0000259" key="12">
    <source>
        <dbReference type="Pfam" id="PF01370"/>
    </source>
</evidence>
<comment type="catalytic activity">
    <reaction evidence="1">
        <text>UDP-alpha-D-glucose = UDP-alpha-D-galactose</text>
        <dbReference type="Rhea" id="RHEA:22168"/>
        <dbReference type="ChEBI" id="CHEBI:58885"/>
        <dbReference type="ChEBI" id="CHEBI:66914"/>
        <dbReference type="EC" id="5.1.3.2"/>
    </reaction>
</comment>
<dbReference type="SUPFAM" id="SSF51735">
    <property type="entry name" value="NAD(P)-binding Rossmann-fold domains"/>
    <property type="match status" value="1"/>
</dbReference>
<keyword evidence="8" id="KW-0299">Galactose metabolism</keyword>
<gene>
    <name evidence="13" type="ORF">XD73_0740</name>
</gene>
<keyword evidence="7" id="KW-0520">NAD</keyword>
<evidence type="ECO:0000256" key="8">
    <source>
        <dbReference type="ARBA" id="ARBA00023144"/>
    </source>
</evidence>
<accession>A0A101FXV6</accession>
<evidence type="ECO:0000256" key="3">
    <source>
        <dbReference type="ARBA" id="ARBA00004947"/>
    </source>
</evidence>
<evidence type="ECO:0000256" key="10">
    <source>
        <dbReference type="ARBA" id="ARBA00031367"/>
    </source>
</evidence>
<dbReference type="GO" id="GO:0003978">
    <property type="term" value="F:UDP-glucose 4-epimerase activity"/>
    <property type="evidence" value="ECO:0007669"/>
    <property type="project" value="UniProtKB-EC"/>
</dbReference>
<feature type="domain" description="NAD-dependent epimerase/dehydratase" evidence="12">
    <location>
        <begin position="3"/>
        <end position="217"/>
    </location>
</feature>
<evidence type="ECO:0000256" key="7">
    <source>
        <dbReference type="ARBA" id="ARBA00023027"/>
    </source>
</evidence>
<comment type="cofactor">
    <cofactor evidence="2">
        <name>NAD(+)</name>
        <dbReference type="ChEBI" id="CHEBI:57540"/>
    </cofactor>
</comment>
<dbReference type="GO" id="GO:0006012">
    <property type="term" value="P:galactose metabolic process"/>
    <property type="evidence" value="ECO:0007669"/>
    <property type="project" value="UniProtKB-KW"/>
</dbReference>
<comment type="caution">
    <text evidence="13">The sequence shown here is derived from an EMBL/GenBank/DDBJ whole genome shotgun (WGS) entry which is preliminary data.</text>
</comment>
<comment type="pathway">
    <text evidence="3">Carbohydrate metabolism; galactose metabolism.</text>
</comment>
<organism evidence="13 14">
    <name type="scientific">Anaerolinea thermophila</name>
    <dbReference type="NCBI Taxonomy" id="167964"/>
    <lineage>
        <taxon>Bacteria</taxon>
        <taxon>Bacillati</taxon>
        <taxon>Chloroflexota</taxon>
        <taxon>Anaerolineae</taxon>
        <taxon>Anaerolineales</taxon>
        <taxon>Anaerolineaceae</taxon>
        <taxon>Anaerolinea</taxon>
    </lineage>
</organism>
<keyword evidence="8" id="KW-0119">Carbohydrate metabolism</keyword>
<protein>
    <recommendedName>
        <fullName evidence="6">UDP-glucose 4-epimerase</fullName>
        <ecNumber evidence="5">5.1.3.2</ecNumber>
    </recommendedName>
    <alternativeName>
        <fullName evidence="11">Galactowaldenase</fullName>
    </alternativeName>
    <alternativeName>
        <fullName evidence="10">UDP-galactose 4-epimerase</fullName>
    </alternativeName>
</protein>
<dbReference type="Pfam" id="PF01370">
    <property type="entry name" value="Epimerase"/>
    <property type="match status" value="1"/>
</dbReference>
<evidence type="ECO:0000313" key="13">
    <source>
        <dbReference type="EMBL" id="KUK46379.1"/>
    </source>
</evidence>
<evidence type="ECO:0000256" key="2">
    <source>
        <dbReference type="ARBA" id="ARBA00001911"/>
    </source>
</evidence>
<comment type="similarity">
    <text evidence="4">Belongs to the NAD(P)-dependent epimerase/dehydratase family.</text>
</comment>
<name>A0A101FXV6_9CHLR</name>
<dbReference type="EMBL" id="LGFU01000033">
    <property type="protein sequence ID" value="KUK46379.1"/>
    <property type="molecule type" value="Genomic_DNA"/>
</dbReference>
<evidence type="ECO:0000256" key="9">
    <source>
        <dbReference type="ARBA" id="ARBA00023235"/>
    </source>
</evidence>
<dbReference type="PATRIC" id="fig|167964.4.peg.241"/>
<keyword evidence="9" id="KW-0413">Isomerase</keyword>
<dbReference type="GO" id="GO:0005829">
    <property type="term" value="C:cytosol"/>
    <property type="evidence" value="ECO:0007669"/>
    <property type="project" value="TreeGrafter"/>
</dbReference>
<dbReference type="Proteomes" id="UP000064249">
    <property type="component" value="Unassembled WGS sequence"/>
</dbReference>
<dbReference type="PANTHER" id="PTHR43725">
    <property type="entry name" value="UDP-GLUCOSE 4-EPIMERASE"/>
    <property type="match status" value="1"/>
</dbReference>
<evidence type="ECO:0000256" key="4">
    <source>
        <dbReference type="ARBA" id="ARBA00007637"/>
    </source>
</evidence>
<evidence type="ECO:0000256" key="1">
    <source>
        <dbReference type="ARBA" id="ARBA00000083"/>
    </source>
</evidence>
<dbReference type="InterPro" id="IPR036291">
    <property type="entry name" value="NAD(P)-bd_dom_sf"/>
</dbReference>
<reference evidence="13 14" key="1">
    <citation type="journal article" date="2015" name="MBio">
        <title>Genome-Resolved Metagenomic Analysis Reveals Roles for Candidate Phyla and Other Microbial Community Members in Biogeochemical Transformations in Oil Reservoirs.</title>
        <authorList>
            <person name="Hu P."/>
            <person name="Tom L."/>
            <person name="Singh A."/>
            <person name="Thomas B.C."/>
            <person name="Baker B.J."/>
            <person name="Piceno Y.M."/>
            <person name="Andersen G.L."/>
            <person name="Banfield J.F."/>
        </authorList>
    </citation>
    <scope>NUCLEOTIDE SEQUENCE [LARGE SCALE GENOMIC DNA]</scope>
    <source>
        <strain evidence="13">46_16</strain>
    </source>
</reference>